<evidence type="ECO:0000313" key="13">
    <source>
        <dbReference type="EMBL" id="TCS86885.1"/>
    </source>
</evidence>
<dbReference type="PANTHER" id="PTHR32315">
    <property type="entry name" value="ADENINE PHOSPHORIBOSYLTRANSFERASE"/>
    <property type="match status" value="1"/>
</dbReference>
<evidence type="ECO:0000256" key="2">
    <source>
        <dbReference type="ARBA" id="ARBA00003968"/>
    </source>
</evidence>
<dbReference type="FunFam" id="3.40.50.2020:FF:000021">
    <property type="entry name" value="Adenine phosphoribosyltransferase"/>
    <property type="match status" value="1"/>
</dbReference>
<evidence type="ECO:0000256" key="3">
    <source>
        <dbReference type="ARBA" id="ARBA00004496"/>
    </source>
</evidence>
<dbReference type="HAMAP" id="MF_00004">
    <property type="entry name" value="Aden_phosphoribosyltr"/>
    <property type="match status" value="1"/>
</dbReference>
<comment type="subcellular location">
    <subcellularLocation>
        <location evidence="3 11">Cytoplasm</location>
    </subcellularLocation>
</comment>
<reference evidence="13 14" key="1">
    <citation type="submission" date="2019-03" db="EMBL/GenBank/DDBJ databases">
        <title>Genomic Encyclopedia of Type Strains, Phase IV (KMG-IV): sequencing the most valuable type-strain genomes for metagenomic binning, comparative biology and taxonomic classification.</title>
        <authorList>
            <person name="Goeker M."/>
        </authorList>
    </citation>
    <scope>NUCLEOTIDE SEQUENCE [LARGE SCALE GENOMIC DNA]</scope>
    <source>
        <strain evidence="13 14">DSM 21100</strain>
    </source>
</reference>
<evidence type="ECO:0000256" key="5">
    <source>
        <dbReference type="ARBA" id="ARBA00008391"/>
    </source>
</evidence>
<dbReference type="InterPro" id="IPR050054">
    <property type="entry name" value="UPRTase/APRTase"/>
</dbReference>
<comment type="subunit">
    <text evidence="11">Homodimer.</text>
</comment>
<dbReference type="UniPathway" id="UPA00588">
    <property type="reaction ID" value="UER00646"/>
</dbReference>
<dbReference type="PANTHER" id="PTHR32315:SF3">
    <property type="entry name" value="ADENINE PHOSPHORIBOSYLTRANSFERASE"/>
    <property type="match status" value="1"/>
</dbReference>
<gene>
    <name evidence="11" type="primary">apt</name>
    <name evidence="13" type="ORF">EDD80_106196</name>
</gene>
<dbReference type="RefSeq" id="WP_132129440.1">
    <property type="nucleotide sequence ID" value="NZ_CP042432.1"/>
</dbReference>
<evidence type="ECO:0000313" key="14">
    <source>
        <dbReference type="Proteomes" id="UP000295807"/>
    </source>
</evidence>
<dbReference type="GO" id="GO:0002055">
    <property type="term" value="F:adenine binding"/>
    <property type="evidence" value="ECO:0007669"/>
    <property type="project" value="TreeGrafter"/>
</dbReference>
<accession>A0A4R3KRH2</accession>
<organism evidence="13 14">
    <name type="scientific">Anseongella ginsenosidimutans</name>
    <dbReference type="NCBI Taxonomy" id="496056"/>
    <lineage>
        <taxon>Bacteria</taxon>
        <taxon>Pseudomonadati</taxon>
        <taxon>Bacteroidota</taxon>
        <taxon>Sphingobacteriia</taxon>
        <taxon>Sphingobacteriales</taxon>
        <taxon>Sphingobacteriaceae</taxon>
        <taxon>Anseongella</taxon>
    </lineage>
</organism>
<name>A0A4R3KRH2_9SPHI</name>
<keyword evidence="14" id="KW-1185">Reference proteome</keyword>
<comment type="caution">
    <text evidence="13">The sequence shown here is derived from an EMBL/GenBank/DDBJ whole genome shotgun (WGS) entry which is preliminary data.</text>
</comment>
<dbReference type="SUPFAM" id="SSF53271">
    <property type="entry name" value="PRTase-like"/>
    <property type="match status" value="1"/>
</dbReference>
<protein>
    <recommendedName>
        <fullName evidence="6 11">Adenine phosphoribosyltransferase</fullName>
        <shortName evidence="11">APRT</shortName>
        <ecNumber evidence="6 11">2.4.2.7</ecNumber>
    </recommendedName>
</protein>
<feature type="domain" description="Phosphoribosyltransferase" evidence="12">
    <location>
        <begin position="41"/>
        <end position="151"/>
    </location>
</feature>
<dbReference type="Proteomes" id="UP000295807">
    <property type="component" value="Unassembled WGS sequence"/>
</dbReference>
<dbReference type="GO" id="GO:0005737">
    <property type="term" value="C:cytoplasm"/>
    <property type="evidence" value="ECO:0007669"/>
    <property type="project" value="UniProtKB-SubCell"/>
</dbReference>
<comment type="function">
    <text evidence="2 11">Catalyzes a salvage reaction resulting in the formation of AMP, that is energically less costly than de novo synthesis.</text>
</comment>
<evidence type="ECO:0000256" key="4">
    <source>
        <dbReference type="ARBA" id="ARBA00004659"/>
    </source>
</evidence>
<evidence type="ECO:0000256" key="6">
    <source>
        <dbReference type="ARBA" id="ARBA00011893"/>
    </source>
</evidence>
<evidence type="ECO:0000256" key="10">
    <source>
        <dbReference type="ARBA" id="ARBA00022726"/>
    </source>
</evidence>
<dbReference type="GO" id="GO:0016208">
    <property type="term" value="F:AMP binding"/>
    <property type="evidence" value="ECO:0007669"/>
    <property type="project" value="TreeGrafter"/>
</dbReference>
<keyword evidence="8 11" id="KW-0328">Glycosyltransferase</keyword>
<dbReference type="NCBIfam" id="NF002634">
    <property type="entry name" value="PRK02304.1-3"/>
    <property type="match status" value="1"/>
</dbReference>
<dbReference type="CDD" id="cd06223">
    <property type="entry name" value="PRTases_typeI"/>
    <property type="match status" value="1"/>
</dbReference>
<comment type="pathway">
    <text evidence="4 11">Purine metabolism; AMP biosynthesis via salvage pathway; AMP from adenine: step 1/1.</text>
</comment>
<dbReference type="InterPro" id="IPR005764">
    <property type="entry name" value="Ade_phspho_trans"/>
</dbReference>
<dbReference type="NCBIfam" id="TIGR01090">
    <property type="entry name" value="apt"/>
    <property type="match status" value="1"/>
</dbReference>
<evidence type="ECO:0000256" key="9">
    <source>
        <dbReference type="ARBA" id="ARBA00022679"/>
    </source>
</evidence>
<dbReference type="EC" id="2.4.2.7" evidence="6 11"/>
<comment type="similarity">
    <text evidence="5 11">Belongs to the purine/pyrimidine phosphoribosyltransferase family.</text>
</comment>
<dbReference type="GO" id="GO:0006168">
    <property type="term" value="P:adenine salvage"/>
    <property type="evidence" value="ECO:0007669"/>
    <property type="project" value="InterPro"/>
</dbReference>
<evidence type="ECO:0000256" key="8">
    <source>
        <dbReference type="ARBA" id="ARBA00022676"/>
    </source>
</evidence>
<keyword evidence="9 11" id="KW-0808">Transferase</keyword>
<keyword evidence="7 11" id="KW-0963">Cytoplasm</keyword>
<comment type="catalytic activity">
    <reaction evidence="1 11">
        <text>AMP + diphosphate = 5-phospho-alpha-D-ribose 1-diphosphate + adenine</text>
        <dbReference type="Rhea" id="RHEA:16609"/>
        <dbReference type="ChEBI" id="CHEBI:16708"/>
        <dbReference type="ChEBI" id="CHEBI:33019"/>
        <dbReference type="ChEBI" id="CHEBI:58017"/>
        <dbReference type="ChEBI" id="CHEBI:456215"/>
        <dbReference type="EC" id="2.4.2.7"/>
    </reaction>
</comment>
<dbReference type="GO" id="GO:0044209">
    <property type="term" value="P:AMP salvage"/>
    <property type="evidence" value="ECO:0007669"/>
    <property type="project" value="UniProtKB-UniRule"/>
</dbReference>
<dbReference type="GO" id="GO:0003999">
    <property type="term" value="F:adenine phosphoribosyltransferase activity"/>
    <property type="evidence" value="ECO:0007669"/>
    <property type="project" value="UniProtKB-UniRule"/>
</dbReference>
<dbReference type="NCBIfam" id="NF002636">
    <property type="entry name" value="PRK02304.1-5"/>
    <property type="match status" value="1"/>
</dbReference>
<dbReference type="OrthoDB" id="9803963at2"/>
<dbReference type="Gene3D" id="3.40.50.2020">
    <property type="match status" value="1"/>
</dbReference>
<sequence length="176" mass="19352">MLGEKIKSAIRDVPGFPKPGIIFKDITPILKDAVLCESITAAFAEKVSELRADVLCGVESRGFLFGMLLAQRLRIPFVPVRKEGKLPYRTLKQAYDLEYGRSTVEMHEDAVLPGQRVLVHDDLLATGGTITAVSEMIGRAGGQVAGYCFLLELGFLNGRARLAPYSENIYSLTVYE</sequence>
<dbReference type="EMBL" id="SMAD01000006">
    <property type="protein sequence ID" value="TCS86885.1"/>
    <property type="molecule type" value="Genomic_DNA"/>
</dbReference>
<dbReference type="InterPro" id="IPR000836">
    <property type="entry name" value="PRTase_dom"/>
</dbReference>
<evidence type="ECO:0000256" key="11">
    <source>
        <dbReference type="HAMAP-Rule" id="MF_00004"/>
    </source>
</evidence>
<evidence type="ECO:0000256" key="1">
    <source>
        <dbReference type="ARBA" id="ARBA00000868"/>
    </source>
</evidence>
<dbReference type="GO" id="GO:0006166">
    <property type="term" value="P:purine ribonucleoside salvage"/>
    <property type="evidence" value="ECO:0007669"/>
    <property type="project" value="UniProtKB-UniRule"/>
</dbReference>
<dbReference type="InterPro" id="IPR029057">
    <property type="entry name" value="PRTase-like"/>
</dbReference>
<proteinExistence type="inferred from homology"/>
<evidence type="ECO:0000259" key="12">
    <source>
        <dbReference type="Pfam" id="PF00156"/>
    </source>
</evidence>
<dbReference type="Pfam" id="PF00156">
    <property type="entry name" value="Pribosyltran"/>
    <property type="match status" value="1"/>
</dbReference>
<keyword evidence="10 11" id="KW-0660">Purine salvage</keyword>
<evidence type="ECO:0000256" key="7">
    <source>
        <dbReference type="ARBA" id="ARBA00022490"/>
    </source>
</evidence>
<dbReference type="AlphaFoldDB" id="A0A4R3KRH2"/>